<organism evidence="1 2">
    <name type="scientific">Eragrostis curvula</name>
    <name type="common">weeping love grass</name>
    <dbReference type="NCBI Taxonomy" id="38414"/>
    <lineage>
        <taxon>Eukaryota</taxon>
        <taxon>Viridiplantae</taxon>
        <taxon>Streptophyta</taxon>
        <taxon>Embryophyta</taxon>
        <taxon>Tracheophyta</taxon>
        <taxon>Spermatophyta</taxon>
        <taxon>Magnoliopsida</taxon>
        <taxon>Liliopsida</taxon>
        <taxon>Poales</taxon>
        <taxon>Poaceae</taxon>
        <taxon>PACMAD clade</taxon>
        <taxon>Chloridoideae</taxon>
        <taxon>Eragrostideae</taxon>
        <taxon>Eragrostidinae</taxon>
        <taxon>Eragrostis</taxon>
    </lineage>
</organism>
<dbReference type="AlphaFoldDB" id="A0A5J9TPK7"/>
<dbReference type="Gramene" id="TVU13294">
    <property type="protein sequence ID" value="TVU13294"/>
    <property type="gene ID" value="EJB05_40338"/>
</dbReference>
<evidence type="ECO:0000313" key="2">
    <source>
        <dbReference type="Proteomes" id="UP000324897"/>
    </source>
</evidence>
<feature type="non-terminal residue" evidence="1">
    <location>
        <position position="1"/>
    </location>
</feature>
<dbReference type="Proteomes" id="UP000324897">
    <property type="component" value="Unassembled WGS sequence"/>
</dbReference>
<name>A0A5J9TPK7_9POAL</name>
<sequence>MGRGGGEERAEDRGGGACCARGTGTKDRVVLMWRFLSDVSSHRSPLLEPVPVRPPAAAAGDDGWIEVGGEEHHHRMSEALLYMPAVPGISAHLSLSFFFPSSIPFLEYVAHVELWGRRCRGEEEQSRGGKTTALAAWQTTTPPGSKPLFSPRRSKRVALLHVSGDIVLGFLHHALVLDGRLPVSSGGLRSGACIGELDGDLVLAASSVILASLSVILAASESLKLPVKVHIEMMALDQPVCNDLSGCTNMPCA</sequence>
<protein>
    <submittedName>
        <fullName evidence="1">Uncharacterized protein</fullName>
    </submittedName>
</protein>
<reference evidence="1 2" key="1">
    <citation type="journal article" date="2019" name="Sci. Rep.">
        <title>A high-quality genome of Eragrostis curvula grass provides insights into Poaceae evolution and supports new strategies to enhance forage quality.</title>
        <authorList>
            <person name="Carballo J."/>
            <person name="Santos B.A.C.M."/>
            <person name="Zappacosta D."/>
            <person name="Garbus I."/>
            <person name="Selva J.P."/>
            <person name="Gallo C.A."/>
            <person name="Diaz A."/>
            <person name="Albertini E."/>
            <person name="Caccamo M."/>
            <person name="Echenique V."/>
        </authorList>
    </citation>
    <scope>NUCLEOTIDE SEQUENCE [LARGE SCALE GENOMIC DNA]</scope>
    <source>
        <strain evidence="2">cv. Victoria</strain>
        <tissue evidence="1">Leaf</tissue>
    </source>
</reference>
<evidence type="ECO:0000313" key="1">
    <source>
        <dbReference type="EMBL" id="TVU13294.1"/>
    </source>
</evidence>
<keyword evidence="2" id="KW-1185">Reference proteome</keyword>
<accession>A0A5J9TPK7</accession>
<comment type="caution">
    <text evidence="1">The sequence shown here is derived from an EMBL/GenBank/DDBJ whole genome shotgun (WGS) entry which is preliminary data.</text>
</comment>
<dbReference type="EMBL" id="RWGY01000034">
    <property type="protein sequence ID" value="TVU13294.1"/>
    <property type="molecule type" value="Genomic_DNA"/>
</dbReference>
<gene>
    <name evidence="1" type="ORF">EJB05_40338</name>
</gene>
<proteinExistence type="predicted"/>